<protein>
    <submittedName>
        <fullName evidence="1">Uncharacterized protein</fullName>
    </submittedName>
</protein>
<dbReference type="AlphaFoldDB" id="A0ABD3UPV7"/>
<name>A0ABD3UPV7_9LAMI</name>
<proteinExistence type="predicted"/>
<organism evidence="1 2">
    <name type="scientific">Penstemon smallii</name>
    <dbReference type="NCBI Taxonomy" id="265156"/>
    <lineage>
        <taxon>Eukaryota</taxon>
        <taxon>Viridiplantae</taxon>
        <taxon>Streptophyta</taxon>
        <taxon>Embryophyta</taxon>
        <taxon>Tracheophyta</taxon>
        <taxon>Spermatophyta</taxon>
        <taxon>Magnoliopsida</taxon>
        <taxon>eudicotyledons</taxon>
        <taxon>Gunneridae</taxon>
        <taxon>Pentapetalae</taxon>
        <taxon>asterids</taxon>
        <taxon>lamiids</taxon>
        <taxon>Lamiales</taxon>
        <taxon>Plantaginaceae</taxon>
        <taxon>Cheloneae</taxon>
        <taxon>Penstemon</taxon>
    </lineage>
</organism>
<evidence type="ECO:0000313" key="2">
    <source>
        <dbReference type="Proteomes" id="UP001634393"/>
    </source>
</evidence>
<sequence>MRKLVAERLPEISPNVTQFRKLILQDATSITTRALPKSIDRLLLVIICNLLLGKLRGSLNTYSIKFIMVNIFTTILRDFQGASHWLHIVPWGIRKLVNYSKVNMGIQTENGKFIFS</sequence>
<evidence type="ECO:0000313" key="1">
    <source>
        <dbReference type="EMBL" id="KAL3850801.1"/>
    </source>
</evidence>
<comment type="caution">
    <text evidence="1">The sequence shown here is derived from an EMBL/GenBank/DDBJ whole genome shotgun (WGS) entry which is preliminary data.</text>
</comment>
<dbReference type="EMBL" id="JBJXBP010000001">
    <property type="protein sequence ID" value="KAL3850801.1"/>
    <property type="molecule type" value="Genomic_DNA"/>
</dbReference>
<keyword evidence="2" id="KW-1185">Reference proteome</keyword>
<dbReference type="Proteomes" id="UP001634393">
    <property type="component" value="Unassembled WGS sequence"/>
</dbReference>
<accession>A0ABD3UPV7</accession>
<reference evidence="1 2" key="1">
    <citation type="submission" date="2024-12" db="EMBL/GenBank/DDBJ databases">
        <title>The unique morphological basis and parallel evolutionary history of personate flowers in Penstemon.</title>
        <authorList>
            <person name="Depatie T.H."/>
            <person name="Wessinger C.A."/>
        </authorList>
    </citation>
    <scope>NUCLEOTIDE SEQUENCE [LARGE SCALE GENOMIC DNA]</scope>
    <source>
        <strain evidence="1">WTNN_2</strain>
        <tissue evidence="1">Leaf</tissue>
    </source>
</reference>
<gene>
    <name evidence="1" type="ORF">ACJIZ3_012683</name>
</gene>